<accession>A0A9P0FCJ8</accession>
<dbReference type="PANTHER" id="PTHR11289:SF0">
    <property type="entry name" value="BREAST CANCER TYPE 2 SUSCEPTIBILITY PROTEIN"/>
    <property type="match status" value="1"/>
</dbReference>
<reference evidence="5" key="1">
    <citation type="submission" date="2021-12" db="EMBL/GenBank/DDBJ databases">
        <authorList>
            <person name="King R."/>
        </authorList>
    </citation>
    <scope>NUCLEOTIDE SEQUENCE</scope>
</reference>
<dbReference type="PANTHER" id="PTHR11289">
    <property type="entry name" value="BREAST CANCER TYPE 2 SUSCEPTIBILITY PROTEIN BRCA2"/>
    <property type="match status" value="1"/>
</dbReference>
<dbReference type="InterPro" id="IPR012340">
    <property type="entry name" value="NA-bd_OB-fold"/>
</dbReference>
<evidence type="ECO:0000313" key="5">
    <source>
        <dbReference type="EMBL" id="CAH0547239.1"/>
    </source>
</evidence>
<gene>
    <name evidence="5" type="ORF">MELIAE_LOCUS1266</name>
</gene>
<dbReference type="Proteomes" id="UP001154078">
    <property type="component" value="Chromosome 1"/>
</dbReference>
<evidence type="ECO:0000259" key="4">
    <source>
        <dbReference type="Pfam" id="PF09169"/>
    </source>
</evidence>
<evidence type="ECO:0000259" key="2">
    <source>
        <dbReference type="Pfam" id="PF09103"/>
    </source>
</evidence>
<organism evidence="5 6">
    <name type="scientific">Brassicogethes aeneus</name>
    <name type="common">Rape pollen beetle</name>
    <name type="synonym">Meligethes aeneus</name>
    <dbReference type="NCBI Taxonomy" id="1431903"/>
    <lineage>
        <taxon>Eukaryota</taxon>
        <taxon>Metazoa</taxon>
        <taxon>Ecdysozoa</taxon>
        <taxon>Arthropoda</taxon>
        <taxon>Hexapoda</taxon>
        <taxon>Insecta</taxon>
        <taxon>Pterygota</taxon>
        <taxon>Neoptera</taxon>
        <taxon>Endopterygota</taxon>
        <taxon>Coleoptera</taxon>
        <taxon>Polyphaga</taxon>
        <taxon>Cucujiformia</taxon>
        <taxon>Nitidulidae</taxon>
        <taxon>Meligethinae</taxon>
        <taxon>Brassicogethes</taxon>
    </lineage>
</organism>
<dbReference type="GO" id="GO:0005634">
    <property type="term" value="C:nucleus"/>
    <property type="evidence" value="ECO:0007669"/>
    <property type="project" value="TreeGrafter"/>
</dbReference>
<dbReference type="Pfam" id="PF21318">
    <property type="entry name" value="BRCA2DBD_OB2"/>
    <property type="match status" value="1"/>
</dbReference>
<name>A0A9P0FCJ8_BRAAE</name>
<feature type="coiled-coil region" evidence="1">
    <location>
        <begin position="1006"/>
        <end position="1036"/>
    </location>
</feature>
<dbReference type="GO" id="GO:0006355">
    <property type="term" value="P:regulation of DNA-templated transcription"/>
    <property type="evidence" value="ECO:0007669"/>
    <property type="project" value="TreeGrafter"/>
</dbReference>
<dbReference type="Pfam" id="PF09104">
    <property type="entry name" value="BRCA-2_OB3"/>
    <property type="match status" value="1"/>
</dbReference>
<keyword evidence="1" id="KW-0175">Coiled coil</keyword>
<dbReference type="SUPFAM" id="SSF50249">
    <property type="entry name" value="Nucleic acid-binding proteins"/>
    <property type="match status" value="3"/>
</dbReference>
<dbReference type="Gene3D" id="2.40.50.140">
    <property type="entry name" value="Nucleic acid-binding proteins"/>
    <property type="match status" value="4"/>
</dbReference>
<protein>
    <submittedName>
        <fullName evidence="5">Uncharacterized protein</fullName>
    </submittedName>
</protein>
<dbReference type="OrthoDB" id="21095at2759"/>
<dbReference type="InterPro" id="IPR036315">
    <property type="entry name" value="BRCA2_hlx_sf"/>
</dbReference>
<dbReference type="InterPro" id="IPR015525">
    <property type="entry name" value="BRCA2"/>
</dbReference>
<dbReference type="InterPro" id="IPR015188">
    <property type="entry name" value="BRCA2_OB_3"/>
</dbReference>
<dbReference type="GO" id="GO:0000724">
    <property type="term" value="P:double-strand break repair via homologous recombination"/>
    <property type="evidence" value="ECO:0007669"/>
    <property type="project" value="InterPro"/>
</dbReference>
<feature type="domain" description="BRCA2 OB1" evidence="2">
    <location>
        <begin position="1190"/>
        <end position="1297"/>
    </location>
</feature>
<proteinExistence type="predicted"/>
<feature type="domain" description="Breast cancer type 2 susceptibility protein helical" evidence="4">
    <location>
        <begin position="1082"/>
        <end position="1186"/>
    </location>
</feature>
<evidence type="ECO:0000313" key="6">
    <source>
        <dbReference type="Proteomes" id="UP001154078"/>
    </source>
</evidence>
<keyword evidence="6" id="KW-1185">Reference proteome</keyword>
<evidence type="ECO:0000256" key="1">
    <source>
        <dbReference type="SAM" id="Coils"/>
    </source>
</evidence>
<dbReference type="Pfam" id="PF09169">
    <property type="entry name" value="BRCA-2_helical"/>
    <property type="match status" value="1"/>
</dbReference>
<dbReference type="SUPFAM" id="SSF81872">
    <property type="entry name" value="BRCA2 helical domain"/>
    <property type="match status" value="1"/>
</dbReference>
<dbReference type="EMBL" id="OV121132">
    <property type="protein sequence ID" value="CAH0547239.1"/>
    <property type="molecule type" value="Genomic_DNA"/>
</dbReference>
<dbReference type="SUPFAM" id="SSF81878">
    <property type="entry name" value="BRCA2 tower domain"/>
    <property type="match status" value="1"/>
</dbReference>
<dbReference type="InterPro" id="IPR015252">
    <property type="entry name" value="BRCA2_hlx"/>
</dbReference>
<evidence type="ECO:0000259" key="3">
    <source>
        <dbReference type="Pfam" id="PF09104"/>
    </source>
</evidence>
<sequence>MSSPNIPGEIESPLSPVLSSSKNTKFVMRRKLKDKSRIKLSDKFSETETGLEPKQKNDEILDSYCLGQEINIWEDIDKIEAVEAQKKVANPENFSFKIPISPAPSSKNKTFLASPDRLGSPKSSISTLQNQNKKEIGFQTCSGIKIQVPSKVLGKSSKIFDDILNSNQQNNTKLKKFNFLKKNEPGGIHVRYKGLNLSNVTESCKDNKEDLTFSQQIDDLGISNTQLISVMDTVLDKHSKILTNKNYTTLQFEEQFKGFTKDEMQLSNSYVEEFMKINKELLDKVDITSNKKVGFKRLNKSSNDTEPCLKKTKFDNVIDSKTPDYYIDKNMNGSNKELHLTSLEKKIGNLKEGILEFNKEFKNCEASPGFSMVPEEKLNILKEIVPKPKDSFSGFLKASGKKVGISKEGWSKSRKLFEDIDREEENRIYNKKNNAQNLISKNSEGNYFSKSFDHTVVDSKMTEKILTKSLKIESDFSNSFQENFTGFLKASGKNIIISKDAWSKSIQFFENIDHEEENTTFDKSINNIDFNSLNKMNQSQGFLKASGSLISISEKSLIKAKNLEDEIQIDAGQNYFTKYPSKSSVDEFSKSCFDSVSGLKSQSKQLFGNIDKEEFDKTIRKDDSNKENIKSATQNFQGFSASGSPISISKTELLKVQNLFTTLESEMKNDLEENILSKNVSNSSSDNTAVGLKTPRRDITLKPEVVVDFSNSSLGSFGFSKASGKKINISKEAWSKCKLFENIDREEELNETKNKSNGSDKNINFDEFSKASGSLISISDTGLLEAKNLFTDAQSEIKKDSEEIYFFRSLSDSSLDTTAVEFKTPKRNNEFNSSNLSSGKRKRSLGITTCKQIDIPEQKLTKAKLMFNELPPKSTEKQNNPTLSNRIVSSTPLPERFVKKPSSLMVDNEFMKAKAIFGDEDFSDIFGEKNTTMVIKKENYLNVFNSTPIKSQMMQSKTNISDIANVSIDTIVNSEESSIRRGNVTVINNYGIVLKEPENVNIDSWLNNLQSDRKSLEQALKNVIEKQNALNKIRLEKDISKRRQFGTMSVAKKGVDCVSLRNFVMSKKPGAEANFNEDYKLFDINPQNAASVHFISKKLIKTTDGATLLPNSSDLIGFAEIEIAFQAMPGVDPKLIPKSWIANHYKWIIWKLASYKRMFPVEFKEVFCLEQVIQQLKYRYDREIDKAERSALRKIYEKDDSSQKRLVLCVSNITEDKGKYELELTDGWYAIKTVVDDPLSFQVFKRKIQVGTKLITSGAEVYNCDGCYPLETTNIVYMKINFNCTRRAAWYSKLGYQPCPSPFPIQLHTIHQSGGVIGCLKVYIARSYPLKYMERENAIIVWRNKKAEERRAQEWEMERNKKVELIQESARKEFTTNRNNENRVRYCKKDISEVTCPISLNEIYESSIDPDRIQELFSLSQRETLMDYQRSQARDKQDKINVKVKDLISKSNLNKRDISSVWKLLIIDVNSDSEKTYSLNIWRPTHVHQQILQEGKVATLYNVLPGKSGELSSSFKTKLNLNPEFSLTAYNKFNRKLVPISLLFNENEAPIFNEFDTIGVIVDIKFETNFQSIWLADDVNTLLLVKIHEPAKYCILLDNLKRGQIISCCNLCYKQPESGVAQATGNHYSLFSRYSQYKHLQEAVTELENKISENMDNYLVECDKIISNFSTIHNLKSQSTFMSSSNISDDSKLEESTLDFSRVTDTDVAMSMIDIDKLLKQ</sequence>
<feature type="domain" description="BRCA2 OB3" evidence="3">
    <location>
        <begin position="1535"/>
        <end position="1668"/>
    </location>
</feature>
<dbReference type="InterPro" id="IPR015187">
    <property type="entry name" value="BRCA2_OB_1"/>
</dbReference>
<dbReference type="Pfam" id="PF09103">
    <property type="entry name" value="BRCA-2_OB1"/>
    <property type="match status" value="1"/>
</dbReference>